<proteinExistence type="predicted"/>
<name>A0AAV5VN38_9BILA</name>
<organism evidence="1 2">
    <name type="scientific">Pristionchus fissidentatus</name>
    <dbReference type="NCBI Taxonomy" id="1538716"/>
    <lineage>
        <taxon>Eukaryota</taxon>
        <taxon>Metazoa</taxon>
        <taxon>Ecdysozoa</taxon>
        <taxon>Nematoda</taxon>
        <taxon>Chromadorea</taxon>
        <taxon>Rhabditida</taxon>
        <taxon>Rhabditina</taxon>
        <taxon>Diplogasteromorpha</taxon>
        <taxon>Diplogasteroidea</taxon>
        <taxon>Neodiplogasteridae</taxon>
        <taxon>Pristionchus</taxon>
    </lineage>
</organism>
<dbReference type="AlphaFoldDB" id="A0AAV5VN38"/>
<comment type="caution">
    <text evidence="1">The sequence shown here is derived from an EMBL/GenBank/DDBJ whole genome shotgun (WGS) entry which is preliminary data.</text>
</comment>
<dbReference type="Proteomes" id="UP001432322">
    <property type="component" value="Unassembled WGS sequence"/>
</dbReference>
<dbReference type="EMBL" id="BTSY01000003">
    <property type="protein sequence ID" value="GMT20823.1"/>
    <property type="molecule type" value="Genomic_DNA"/>
</dbReference>
<keyword evidence="2" id="KW-1185">Reference proteome</keyword>
<protein>
    <recommendedName>
        <fullName evidence="3">Ribosomal protein</fullName>
    </recommendedName>
</protein>
<evidence type="ECO:0000313" key="1">
    <source>
        <dbReference type="EMBL" id="GMT20823.1"/>
    </source>
</evidence>
<accession>A0AAV5VN38</accession>
<feature type="non-terminal residue" evidence="1">
    <location>
        <position position="100"/>
    </location>
</feature>
<gene>
    <name evidence="1" type="ORF">PFISCL1PPCAC_12120</name>
</gene>
<sequence length="100" mass="11158">MNQFEPLNIRLPYHCDILAKWHATVSGSRVFLLGGGGGPNVYEVQLQRICVLETNPSLADWAASSLMKCMNGKTIMKQLLPKTITEEYIGSASEEEEEEE</sequence>
<evidence type="ECO:0008006" key="3">
    <source>
        <dbReference type="Google" id="ProtNLM"/>
    </source>
</evidence>
<evidence type="ECO:0000313" key="2">
    <source>
        <dbReference type="Proteomes" id="UP001432322"/>
    </source>
</evidence>
<reference evidence="1" key="1">
    <citation type="submission" date="2023-10" db="EMBL/GenBank/DDBJ databases">
        <title>Genome assembly of Pristionchus species.</title>
        <authorList>
            <person name="Yoshida K."/>
            <person name="Sommer R.J."/>
        </authorList>
    </citation>
    <scope>NUCLEOTIDE SEQUENCE</scope>
    <source>
        <strain evidence="1">RS5133</strain>
    </source>
</reference>